<dbReference type="GO" id="GO:0004735">
    <property type="term" value="F:pyrroline-5-carboxylate reductase activity"/>
    <property type="evidence" value="ECO:0007669"/>
    <property type="project" value="TreeGrafter"/>
</dbReference>
<keyword evidence="2" id="KW-0521">NADP</keyword>
<dbReference type="Gene3D" id="1.10.3730.10">
    <property type="entry name" value="ProC C-terminal domain-like"/>
    <property type="match status" value="1"/>
</dbReference>
<accession>A0A9P5CJN1</accession>
<evidence type="ECO:0000256" key="1">
    <source>
        <dbReference type="ARBA" id="ARBA00005525"/>
    </source>
</evidence>
<comment type="similarity">
    <text evidence="1">Belongs to the pyrroline-5-carboxylate reductase family.</text>
</comment>
<evidence type="ECO:0000256" key="2">
    <source>
        <dbReference type="ARBA" id="ARBA00022857"/>
    </source>
</evidence>
<dbReference type="OrthoDB" id="10263291at2759"/>
<feature type="non-terminal residue" evidence="5">
    <location>
        <position position="1"/>
    </location>
</feature>
<evidence type="ECO:0000313" key="5">
    <source>
        <dbReference type="EMBL" id="KAF3759890.1"/>
    </source>
</evidence>
<evidence type="ECO:0000256" key="3">
    <source>
        <dbReference type="ARBA" id="ARBA00023002"/>
    </source>
</evidence>
<organism evidence="5 6">
    <name type="scientific">Cryphonectria parasitica (strain ATCC 38755 / EP155)</name>
    <dbReference type="NCBI Taxonomy" id="660469"/>
    <lineage>
        <taxon>Eukaryota</taxon>
        <taxon>Fungi</taxon>
        <taxon>Dikarya</taxon>
        <taxon>Ascomycota</taxon>
        <taxon>Pezizomycotina</taxon>
        <taxon>Sordariomycetes</taxon>
        <taxon>Sordariomycetidae</taxon>
        <taxon>Diaporthales</taxon>
        <taxon>Cryphonectriaceae</taxon>
        <taxon>Cryphonectria-Endothia species complex</taxon>
        <taxon>Cryphonectria</taxon>
    </lineage>
</organism>
<dbReference type="InterPro" id="IPR029036">
    <property type="entry name" value="P5CR_dimer"/>
</dbReference>
<reference evidence="5" key="1">
    <citation type="journal article" date="2020" name="Phytopathology">
        <title>Genome sequence of the chestnut blight fungus Cryphonectria parasitica EP155: A fundamental resource for an archetypical invasive plant pathogen.</title>
        <authorList>
            <person name="Crouch J.A."/>
            <person name="Dawe A."/>
            <person name="Aerts A."/>
            <person name="Barry K."/>
            <person name="Churchill A.C.L."/>
            <person name="Grimwood J."/>
            <person name="Hillman B."/>
            <person name="Milgroom M.G."/>
            <person name="Pangilinan J."/>
            <person name="Smith M."/>
            <person name="Salamov A."/>
            <person name="Schmutz J."/>
            <person name="Yadav J."/>
            <person name="Grigoriev I.V."/>
            <person name="Nuss D."/>
        </authorList>
    </citation>
    <scope>NUCLEOTIDE SEQUENCE</scope>
    <source>
        <strain evidence="5">EP155</strain>
    </source>
</reference>
<dbReference type="InterPro" id="IPR008927">
    <property type="entry name" value="6-PGluconate_DH-like_C_sf"/>
</dbReference>
<feature type="domain" description="Pyrroline-5-carboxylate reductase dimerisation" evidence="4">
    <location>
        <begin position="2"/>
        <end position="102"/>
    </location>
</feature>
<keyword evidence="6" id="KW-1185">Reference proteome</keyword>
<evidence type="ECO:0000313" key="6">
    <source>
        <dbReference type="Proteomes" id="UP000803844"/>
    </source>
</evidence>
<keyword evidence="3" id="KW-0560">Oxidoreductase</keyword>
<dbReference type="Pfam" id="PF14748">
    <property type="entry name" value="P5CR_dimer"/>
    <property type="match status" value="1"/>
</dbReference>
<dbReference type="RefSeq" id="XP_040770869.1">
    <property type="nucleotide sequence ID" value="XM_040924452.1"/>
</dbReference>
<dbReference type="PANTHER" id="PTHR11645">
    <property type="entry name" value="PYRROLINE-5-CARBOXYLATE REDUCTASE"/>
    <property type="match status" value="1"/>
</dbReference>
<dbReference type="EMBL" id="MU032354">
    <property type="protein sequence ID" value="KAF3759890.1"/>
    <property type="molecule type" value="Genomic_DNA"/>
</dbReference>
<dbReference type="GeneID" id="63841581"/>
<dbReference type="SUPFAM" id="SSF48179">
    <property type="entry name" value="6-phosphogluconate dehydrogenase C-terminal domain-like"/>
    <property type="match status" value="1"/>
</dbReference>
<dbReference type="Proteomes" id="UP000803844">
    <property type="component" value="Unassembled WGS sequence"/>
</dbReference>
<sequence length="113" mass="11738">LINAFTAVGGSTPTFFAAICDALVDAAVAVGMPRDLANTMIFQSMHCTAALLQSGVHTGVLKDQGTSPKGCTIGGLMVLEETGVRGHLGRGLREALTTARRMGSESHVSDTRH</sequence>
<dbReference type="PANTHER" id="PTHR11645:SF27">
    <property type="entry name" value="HYPOTHETICAL PYRROLINE-5-CARBOXYLATE REDUCTASE (EUROFUNG)"/>
    <property type="match status" value="1"/>
</dbReference>
<dbReference type="GO" id="GO:0055129">
    <property type="term" value="P:L-proline biosynthetic process"/>
    <property type="evidence" value="ECO:0007669"/>
    <property type="project" value="TreeGrafter"/>
</dbReference>
<proteinExistence type="inferred from homology"/>
<gene>
    <name evidence="5" type="ORF">M406DRAFT_51667</name>
</gene>
<dbReference type="AlphaFoldDB" id="A0A9P5CJN1"/>
<protein>
    <recommendedName>
        <fullName evidence="4">Pyrroline-5-carboxylate reductase dimerisation domain-containing protein</fullName>
    </recommendedName>
</protein>
<name>A0A9P5CJN1_CRYP1</name>
<evidence type="ECO:0000259" key="4">
    <source>
        <dbReference type="Pfam" id="PF14748"/>
    </source>
</evidence>
<dbReference type="FunFam" id="1.10.3730.10:FF:000001">
    <property type="entry name" value="Pyrroline-5-carboxylate reductase"/>
    <property type="match status" value="1"/>
</dbReference>
<comment type="caution">
    <text evidence="5">The sequence shown here is derived from an EMBL/GenBank/DDBJ whole genome shotgun (WGS) entry which is preliminary data.</text>
</comment>